<accession>A0A0N7L893</accession>
<keyword evidence="2" id="KW-1185">Reference proteome</keyword>
<evidence type="ECO:0000313" key="1">
    <source>
        <dbReference type="EMBL" id="CEG49235.1"/>
    </source>
</evidence>
<dbReference type="EMBL" id="CCYD01003042">
    <property type="protein sequence ID" value="CEG49235.1"/>
    <property type="molecule type" value="Genomic_DNA"/>
</dbReference>
<organism evidence="1 2">
    <name type="scientific">Plasmopara halstedii</name>
    <name type="common">Downy mildew of sunflower</name>
    <dbReference type="NCBI Taxonomy" id="4781"/>
    <lineage>
        <taxon>Eukaryota</taxon>
        <taxon>Sar</taxon>
        <taxon>Stramenopiles</taxon>
        <taxon>Oomycota</taxon>
        <taxon>Peronosporomycetes</taxon>
        <taxon>Peronosporales</taxon>
        <taxon>Peronosporaceae</taxon>
        <taxon>Plasmopara</taxon>
    </lineage>
</organism>
<protein>
    <submittedName>
        <fullName evidence="1">Uncharacterized protein</fullName>
    </submittedName>
</protein>
<dbReference type="GeneID" id="36402062"/>
<dbReference type="AlphaFoldDB" id="A0A0N7L893"/>
<dbReference type="RefSeq" id="XP_024585604.1">
    <property type="nucleotide sequence ID" value="XM_024720402.1"/>
</dbReference>
<sequence length="71" mass="8081">MAAEATLQTLQSVVWVRNTVGSQVLRGSSSPTEASRQTYVYQQFLYGGTASCGADQYQDERWNIHSWHWKI</sequence>
<reference evidence="2" key="1">
    <citation type="submission" date="2014-09" db="EMBL/GenBank/DDBJ databases">
        <authorList>
            <person name="Sharma Rahul"/>
            <person name="Thines Marco"/>
        </authorList>
    </citation>
    <scope>NUCLEOTIDE SEQUENCE [LARGE SCALE GENOMIC DNA]</scope>
</reference>
<dbReference type="Proteomes" id="UP000054928">
    <property type="component" value="Unassembled WGS sequence"/>
</dbReference>
<proteinExistence type="predicted"/>
<name>A0A0N7L893_PLAHL</name>
<evidence type="ECO:0000313" key="2">
    <source>
        <dbReference type="Proteomes" id="UP000054928"/>
    </source>
</evidence>